<evidence type="ECO:0000256" key="1">
    <source>
        <dbReference type="SAM" id="MobiDB-lite"/>
    </source>
</evidence>
<organism evidence="3 4">
    <name type="scientific">Fusarium flagelliforme</name>
    <dbReference type="NCBI Taxonomy" id="2675880"/>
    <lineage>
        <taxon>Eukaryota</taxon>
        <taxon>Fungi</taxon>
        <taxon>Dikarya</taxon>
        <taxon>Ascomycota</taxon>
        <taxon>Pezizomycotina</taxon>
        <taxon>Sordariomycetes</taxon>
        <taxon>Hypocreomycetidae</taxon>
        <taxon>Hypocreales</taxon>
        <taxon>Nectriaceae</taxon>
        <taxon>Fusarium</taxon>
        <taxon>Fusarium incarnatum-equiseti species complex</taxon>
    </lineage>
</organism>
<evidence type="ECO:0000259" key="2">
    <source>
        <dbReference type="Pfam" id="PF06985"/>
    </source>
</evidence>
<dbReference type="PANTHER" id="PTHR24148">
    <property type="entry name" value="ANKYRIN REPEAT DOMAIN-CONTAINING PROTEIN 39 HOMOLOG-RELATED"/>
    <property type="match status" value="1"/>
</dbReference>
<proteinExistence type="predicted"/>
<dbReference type="Pfam" id="PF06985">
    <property type="entry name" value="HET"/>
    <property type="match status" value="1"/>
</dbReference>
<dbReference type="PANTHER" id="PTHR24148:SF73">
    <property type="entry name" value="HET DOMAIN PROTEIN (AFU_ORTHOLOGUE AFUA_8G01020)"/>
    <property type="match status" value="1"/>
</dbReference>
<feature type="region of interest" description="Disordered" evidence="1">
    <location>
        <begin position="63"/>
        <end position="98"/>
    </location>
</feature>
<keyword evidence="4" id="KW-1185">Reference proteome</keyword>
<dbReference type="STRING" id="2594813.A0A395M840"/>
<protein>
    <recommendedName>
        <fullName evidence="2">Heterokaryon incompatibility domain-containing protein</fullName>
    </recommendedName>
</protein>
<feature type="region of interest" description="Disordered" evidence="1">
    <location>
        <begin position="118"/>
        <end position="173"/>
    </location>
</feature>
<evidence type="ECO:0000313" key="4">
    <source>
        <dbReference type="Proteomes" id="UP000265631"/>
    </source>
</evidence>
<gene>
    <name evidence="3" type="ORF">FIE12Z_11708</name>
</gene>
<comment type="caution">
    <text evidence="3">The sequence shown here is derived from an EMBL/GenBank/DDBJ whole genome shotgun (WGS) entry which is preliminary data.</text>
</comment>
<accession>A0A395M840</accession>
<dbReference type="EMBL" id="PXXK01000465">
    <property type="protein sequence ID" value="RFN44045.1"/>
    <property type="molecule type" value="Genomic_DNA"/>
</dbReference>
<dbReference type="InterPro" id="IPR010730">
    <property type="entry name" value="HET"/>
</dbReference>
<name>A0A395M840_9HYPO</name>
<dbReference type="Pfam" id="PF26639">
    <property type="entry name" value="Het-6_barrel"/>
    <property type="match status" value="1"/>
</dbReference>
<reference evidence="3 4" key="1">
    <citation type="journal article" date="2018" name="PLoS Pathog.">
        <title>Evolution of structural diversity of trichothecenes, a family of toxins produced by plant pathogenic and entomopathogenic fungi.</title>
        <authorList>
            <person name="Proctor R.H."/>
            <person name="McCormick S.P."/>
            <person name="Kim H.S."/>
            <person name="Cardoza R.E."/>
            <person name="Stanley A.M."/>
            <person name="Lindo L."/>
            <person name="Kelly A."/>
            <person name="Brown D.W."/>
            <person name="Lee T."/>
            <person name="Vaughan M.M."/>
            <person name="Alexander N.J."/>
            <person name="Busman M."/>
            <person name="Gutierrez S."/>
        </authorList>
    </citation>
    <scope>NUCLEOTIDE SEQUENCE [LARGE SCALE GENOMIC DNA]</scope>
    <source>
        <strain evidence="3 4">NRRL 13405</strain>
    </source>
</reference>
<dbReference type="AlphaFoldDB" id="A0A395M840"/>
<feature type="domain" description="Heterokaryon incompatibility" evidence="2">
    <location>
        <begin position="232"/>
        <end position="376"/>
    </location>
</feature>
<dbReference type="InterPro" id="IPR052895">
    <property type="entry name" value="HetReg/Transcr_Mod"/>
</dbReference>
<feature type="compositionally biased region" description="Low complexity" evidence="1">
    <location>
        <begin position="65"/>
        <end position="75"/>
    </location>
</feature>
<sequence length="780" mass="86813">MEPQAKKSHTRLSSLFRRKTVVEERQEPATIIEESWAPVRVRSPPPIQAPVLQYPAYIAQYQMNSQPQSPQSPQSLAAGPGHYRPYPEPAKAHFAPPGSLVSQIPEREQEAKMNLEKGLGIHSPPSPAKTPQPRDVGMSSPIPEAGPSNLSFKSPPGGDVTPTSPSAASIISSIPKSARPSMVSTIECPTKKRYEYWPIEAGSIRLVRILPGHRTTIECEIIQAPLDNAPQYVAVSYTWGDVGDTKTIDIEGSRAPITVSLYGALQALRQKQSSVLVWADALCIDQKNIDERSQQVQLMPQIYSNAAFVAIWLGPEENDSSRAVRLLEKLSLPTDHFVTGADVSGILADAAANGDLLATVSLFGRPYWKRLWVMQEVFNAKRIAVHCGDTFLPWQAYKTASHYFRRHHAEFDFKAKGPDKRRPDHFTCVQTLIHEGPACIPTLKPQTLKGENALLEVLRASRGQVSTDPRDKLYGILGVLPSHIRDGLRVDYNLSTKDVYTEIVEFLIQTTDSLDVICESMHFPPNNRSPNLPSFVPDWSYIPLTSAMGNRYSFQASGATKAICNFHGERMNKLEISGIPIDIVQTKGMVVGTLVNLGDFLMAFLHWRALLLHATEGRTPFQIQMAEECLAATICLGQLPTGYDRERWQKTCYHVIANLFQERLPYIPLDDTLQAHLKITTDIKPEARRQFLQTNFGDRMLGRTFCLTQNKRLGVGSGAMLPGDVVVVPLGCSTPVVLRPEGTQGEFRYIGDVYIESYMHGKAVEQWQTGLRPLKKYVLH</sequence>
<evidence type="ECO:0000313" key="3">
    <source>
        <dbReference type="EMBL" id="RFN44045.1"/>
    </source>
</evidence>
<feature type="compositionally biased region" description="Low complexity" evidence="1">
    <location>
        <begin position="164"/>
        <end position="173"/>
    </location>
</feature>
<dbReference type="Proteomes" id="UP000265631">
    <property type="component" value="Unassembled WGS sequence"/>
</dbReference>